<gene>
    <name evidence="3" type="ORF">FPZ52_03165</name>
</gene>
<dbReference type="AlphaFoldDB" id="A0A5B8IV33"/>
<feature type="transmembrane region" description="Helical" evidence="2">
    <location>
        <begin position="6"/>
        <end position="28"/>
    </location>
</feature>
<evidence type="ECO:0000256" key="2">
    <source>
        <dbReference type="SAM" id="Phobius"/>
    </source>
</evidence>
<evidence type="ECO:0000313" key="3">
    <source>
        <dbReference type="EMBL" id="QDY68721.1"/>
    </source>
</evidence>
<accession>A0A5B8IV33</accession>
<protein>
    <submittedName>
        <fullName evidence="3">Septum formation initiator family protein</fullName>
    </submittedName>
</protein>
<dbReference type="OrthoDB" id="7689499at2"/>
<proteinExistence type="predicted"/>
<organism evidence="3 4">
    <name type="scientific">Qingshengfaniella alkalisoli</name>
    <dbReference type="NCBI Taxonomy" id="2599296"/>
    <lineage>
        <taxon>Bacteria</taxon>
        <taxon>Pseudomonadati</taxon>
        <taxon>Pseudomonadota</taxon>
        <taxon>Alphaproteobacteria</taxon>
        <taxon>Rhodobacterales</taxon>
        <taxon>Paracoccaceae</taxon>
        <taxon>Qingshengfaniella</taxon>
    </lineage>
</organism>
<reference evidence="3 4" key="1">
    <citation type="submission" date="2019-07" db="EMBL/GenBank/DDBJ databases">
        <title>Litoreibacter alkalisoli sp. nov., isolated from saline-alkaline soil.</title>
        <authorList>
            <person name="Wang S."/>
            <person name="Xu L."/>
            <person name="Xing Y.-T."/>
            <person name="Sun J.-Q."/>
        </authorList>
    </citation>
    <scope>NUCLEOTIDE SEQUENCE [LARGE SCALE GENOMIC DNA]</scope>
    <source>
        <strain evidence="3 4">LN3S51</strain>
    </source>
</reference>
<dbReference type="Proteomes" id="UP000318483">
    <property type="component" value="Chromosome"/>
</dbReference>
<feature type="coiled-coil region" evidence="1">
    <location>
        <begin position="37"/>
        <end position="64"/>
    </location>
</feature>
<name>A0A5B8IV33_9RHOB</name>
<keyword evidence="2" id="KW-0812">Transmembrane</keyword>
<sequence>MKKSGGFGFLVYFTLTLALAFYFSFAAIRGDLGVLERMSIDADLAQLEEERDQLADQVAYLRNQTQRLSDRYLDLDLLDERTRVVLGMMRSNEITLR</sequence>
<dbReference type="Pfam" id="PF04977">
    <property type="entry name" value="DivIC"/>
    <property type="match status" value="1"/>
</dbReference>
<keyword evidence="2" id="KW-1133">Transmembrane helix</keyword>
<dbReference type="InterPro" id="IPR007060">
    <property type="entry name" value="FtsL/DivIC"/>
</dbReference>
<keyword evidence="2" id="KW-0472">Membrane</keyword>
<dbReference type="KEGG" id="lit:FPZ52_03165"/>
<dbReference type="RefSeq" id="WP_146363628.1">
    <property type="nucleotide sequence ID" value="NZ_CP042261.1"/>
</dbReference>
<keyword evidence="4" id="KW-1185">Reference proteome</keyword>
<dbReference type="EMBL" id="CP042261">
    <property type="protein sequence ID" value="QDY68721.1"/>
    <property type="molecule type" value="Genomic_DNA"/>
</dbReference>
<keyword evidence="1" id="KW-0175">Coiled coil</keyword>
<evidence type="ECO:0000256" key="1">
    <source>
        <dbReference type="SAM" id="Coils"/>
    </source>
</evidence>
<evidence type="ECO:0000313" key="4">
    <source>
        <dbReference type="Proteomes" id="UP000318483"/>
    </source>
</evidence>